<gene>
    <name evidence="2" type="ORF">H702_10285</name>
    <name evidence="3" type="ORF">SAMN02910290_02037</name>
</gene>
<evidence type="ECO:0000259" key="1">
    <source>
        <dbReference type="Pfam" id="PF01719"/>
    </source>
</evidence>
<dbReference type="AlphaFoldDB" id="A0A091BHX9"/>
<dbReference type="EMBL" id="AUZH01000045">
    <property type="protein sequence ID" value="KFN85296.1"/>
    <property type="molecule type" value="Genomic_DNA"/>
</dbReference>
<dbReference type="InterPro" id="IPR041919">
    <property type="entry name" value="Plasmid_rep_C_sf"/>
</dbReference>
<reference evidence="3 5" key="2">
    <citation type="submission" date="2016-10" db="EMBL/GenBank/DDBJ databases">
        <authorList>
            <person name="Varghese N."/>
            <person name="Submissions S."/>
        </authorList>
    </citation>
    <scope>NUCLEOTIDE SEQUENCE [LARGE SCALE GENOMIC DNA]</scope>
    <source>
        <strain evidence="3 5">JB1</strain>
    </source>
</reference>
<dbReference type="EMBL" id="FOTG01000028">
    <property type="protein sequence ID" value="SFL50391.1"/>
    <property type="molecule type" value="Genomic_DNA"/>
</dbReference>
<protein>
    <submittedName>
        <fullName evidence="3">Plasmid replication protein</fullName>
    </submittedName>
    <submittedName>
        <fullName evidence="2">Replication protein RepB</fullName>
    </submittedName>
</protein>
<keyword evidence="5" id="KW-1185">Reference proteome</keyword>
<dbReference type="GO" id="GO:0006260">
    <property type="term" value="P:DNA replication"/>
    <property type="evidence" value="ECO:0007669"/>
    <property type="project" value="InterPro"/>
</dbReference>
<feature type="domain" description="Plasmid replication protein origin binding" evidence="1">
    <location>
        <begin position="15"/>
        <end position="143"/>
    </location>
</feature>
<reference evidence="2 4" key="1">
    <citation type="journal article" date="2014" name="Genome Announc.">
        <title>Draft Genome Sequences of Streptococcus bovis Strains ATCC 33317 and JB1.</title>
        <authorList>
            <person name="Benahmed F.H."/>
            <person name="Gopinath G.R."/>
            <person name="Harbottle H."/>
            <person name="Cotta M.A."/>
            <person name="Luo Y."/>
            <person name="Henderson C."/>
            <person name="Teri P."/>
            <person name="Soppet D."/>
            <person name="Rasmussen M."/>
            <person name="Whitehead T.R."/>
            <person name="Davidson M."/>
        </authorList>
    </citation>
    <scope>NUCLEOTIDE SEQUENCE [LARGE SCALE GENOMIC DNA]</scope>
    <source>
        <strain evidence="2 4">JB1</strain>
    </source>
</reference>
<dbReference type="Proteomes" id="UP000182793">
    <property type="component" value="Unassembled WGS sequence"/>
</dbReference>
<name>A0A091BHX9_STREI</name>
<dbReference type="GO" id="GO:0003677">
    <property type="term" value="F:DNA binding"/>
    <property type="evidence" value="ECO:0007669"/>
    <property type="project" value="InterPro"/>
</dbReference>
<evidence type="ECO:0000313" key="3">
    <source>
        <dbReference type="EMBL" id="SFL50391.1"/>
    </source>
</evidence>
<accession>A0A091BHX9</accession>
<sequence length="226" mass="26238">MALKSRYFLKVLYQMAKEKSRYFTFLLYPESIPEDWELKLETLGVPIAVSPLHDKDKSDVEGQKYKKPHYHVIYIAKNPVTADSVRKKIKLLLGEKSLAMVQIVLNVENTYLYLTHESKDAIAKKKHVYDKADIKLINNFDIDRYIVVDVETKNQVLKSLLQIIRAYSIPNVLDLHDFIEENGEDYGIDMNLFLSTIESKSSILRLYFDGAYQRSKRGEIKKAGEN</sequence>
<dbReference type="Proteomes" id="UP000029382">
    <property type="component" value="Unassembled WGS sequence"/>
</dbReference>
<evidence type="ECO:0000313" key="5">
    <source>
        <dbReference type="Proteomes" id="UP000182793"/>
    </source>
</evidence>
<comment type="caution">
    <text evidence="2">The sequence shown here is derived from an EMBL/GenBank/DDBJ whole genome shotgun (WGS) entry which is preliminary data.</text>
</comment>
<organism evidence="2 4">
    <name type="scientific">Streptococcus equinus JB1</name>
    <dbReference type="NCBI Taxonomy" id="1294274"/>
    <lineage>
        <taxon>Bacteria</taxon>
        <taxon>Bacillati</taxon>
        <taxon>Bacillota</taxon>
        <taxon>Bacilli</taxon>
        <taxon>Lactobacillales</taxon>
        <taxon>Streptococcaceae</taxon>
        <taxon>Streptococcus</taxon>
    </lineage>
</organism>
<dbReference type="GO" id="GO:0005727">
    <property type="term" value="C:extrachromosomal circular DNA"/>
    <property type="evidence" value="ECO:0007669"/>
    <property type="project" value="InterPro"/>
</dbReference>
<dbReference type="InterPro" id="IPR002631">
    <property type="entry name" value="Plasmid_rep_OBD"/>
</dbReference>
<dbReference type="Gene3D" id="3.40.1310.30">
    <property type="match status" value="1"/>
</dbReference>
<evidence type="ECO:0000313" key="4">
    <source>
        <dbReference type="Proteomes" id="UP000029382"/>
    </source>
</evidence>
<evidence type="ECO:0000313" key="2">
    <source>
        <dbReference type="EMBL" id="KFN85296.1"/>
    </source>
</evidence>
<dbReference type="GO" id="GO:0003916">
    <property type="term" value="F:DNA topoisomerase activity"/>
    <property type="evidence" value="ECO:0007669"/>
    <property type="project" value="InterPro"/>
</dbReference>
<dbReference type="Gene3D" id="1.10.10.1480">
    <property type="entry name" value="Plasmid replication protein"/>
    <property type="match status" value="1"/>
</dbReference>
<dbReference type="Pfam" id="PF01719">
    <property type="entry name" value="Rep_OBD"/>
    <property type="match status" value="1"/>
</dbReference>
<proteinExistence type="predicted"/>